<reference evidence="4" key="2">
    <citation type="submission" date="2023-07" db="EMBL/GenBank/DDBJ databases">
        <title>Whole genome shotgun sequence of Streptomyces achromogenes subsp. rubradiris NBRC 14000.</title>
        <authorList>
            <person name="Komaki H."/>
            <person name="Tamura T."/>
        </authorList>
    </citation>
    <scope>NUCLEOTIDE SEQUENCE [LARGE SCALE GENOMIC DNA]</scope>
    <source>
        <strain evidence="2 4">NBRC 14000</strain>
    </source>
</reference>
<sequence length="108" mass="11199">MGHHNPAGRPRHAAPETAAARRAVAGAPAGPGETVPGPVADELRPLGHEVGVVTDSGHVVHHDHPDGFAAALHDRLRRGSAGPEDHGGSPAGQREEAASRPERLENHR</sequence>
<evidence type="ECO:0000313" key="3">
    <source>
        <dbReference type="EMBL" id="GHI58189.1"/>
    </source>
</evidence>
<gene>
    <name evidence="2" type="ORF">Srubr_27520</name>
    <name evidence="3" type="ORF">Srubr_80350</name>
</gene>
<feature type="compositionally biased region" description="Basic and acidic residues" evidence="1">
    <location>
        <begin position="83"/>
        <end position="108"/>
    </location>
</feature>
<reference evidence="3" key="1">
    <citation type="submission" date="2020-09" db="EMBL/GenBank/DDBJ databases">
        <title>Whole genome shotgun sequence of Streptomyces achromogenes subsp. rubradiris NBRC 14000.</title>
        <authorList>
            <person name="Komaki H."/>
            <person name="Tamura T."/>
        </authorList>
    </citation>
    <scope>NUCLEOTIDE SEQUENCE</scope>
    <source>
        <strain evidence="3">NBRC 14000</strain>
    </source>
</reference>
<organism evidence="3 4">
    <name type="scientific">Streptomyces rubradiris</name>
    <name type="common">Streptomyces achromogenes subsp. rubradiris</name>
    <dbReference type="NCBI Taxonomy" id="285531"/>
    <lineage>
        <taxon>Bacteria</taxon>
        <taxon>Bacillati</taxon>
        <taxon>Actinomycetota</taxon>
        <taxon>Actinomycetes</taxon>
        <taxon>Kitasatosporales</taxon>
        <taxon>Streptomycetaceae</taxon>
        <taxon>Streptomyces</taxon>
    </lineage>
</organism>
<feature type="compositionally biased region" description="Low complexity" evidence="1">
    <location>
        <begin position="15"/>
        <end position="40"/>
    </location>
</feature>
<dbReference type="EMBL" id="BNEA01000018">
    <property type="protein sequence ID" value="GHI58189.1"/>
    <property type="molecule type" value="Genomic_DNA"/>
</dbReference>
<dbReference type="Proteomes" id="UP000646738">
    <property type="component" value="Unassembled WGS sequence"/>
</dbReference>
<protein>
    <submittedName>
        <fullName evidence="3">Uncharacterized protein</fullName>
    </submittedName>
</protein>
<evidence type="ECO:0000256" key="1">
    <source>
        <dbReference type="SAM" id="MobiDB-lite"/>
    </source>
</evidence>
<proteinExistence type="predicted"/>
<comment type="caution">
    <text evidence="3">The sequence shown here is derived from an EMBL/GenBank/DDBJ whole genome shotgun (WGS) entry which is preliminary data.</text>
</comment>
<feature type="region of interest" description="Disordered" evidence="1">
    <location>
        <begin position="1"/>
        <end position="108"/>
    </location>
</feature>
<dbReference type="EMBL" id="BNEA01000014">
    <property type="protein sequence ID" value="GHI52906.1"/>
    <property type="molecule type" value="Genomic_DNA"/>
</dbReference>
<evidence type="ECO:0000313" key="2">
    <source>
        <dbReference type="EMBL" id="GHI52906.1"/>
    </source>
</evidence>
<evidence type="ECO:0000313" key="4">
    <source>
        <dbReference type="Proteomes" id="UP000646738"/>
    </source>
</evidence>
<accession>A0ABQ3RQQ2</accession>
<name>A0ABQ3RQQ2_STRRR</name>
<keyword evidence="4" id="KW-1185">Reference proteome</keyword>